<dbReference type="Proteomes" id="UP000315673">
    <property type="component" value="Chromosome"/>
</dbReference>
<feature type="domain" description="Prepilin type IV endopeptidase peptidase" evidence="2">
    <location>
        <begin position="10"/>
        <end position="112"/>
    </location>
</feature>
<feature type="transmembrane region" description="Helical" evidence="1">
    <location>
        <begin position="29"/>
        <end position="46"/>
    </location>
</feature>
<keyword evidence="1" id="KW-0472">Membrane</keyword>
<dbReference type="AlphaFoldDB" id="A0A5B8LMN3"/>
<dbReference type="RefSeq" id="WP_146573374.1">
    <property type="nucleotide sequence ID" value="NZ_CP042306.1"/>
</dbReference>
<proteinExistence type="predicted"/>
<feature type="transmembrane region" description="Helical" evidence="1">
    <location>
        <begin position="97"/>
        <end position="118"/>
    </location>
</feature>
<evidence type="ECO:0000259" key="2">
    <source>
        <dbReference type="Pfam" id="PF01478"/>
    </source>
</evidence>
<evidence type="ECO:0000313" key="3">
    <source>
        <dbReference type="EMBL" id="QDZ08642.1"/>
    </source>
</evidence>
<dbReference type="InterPro" id="IPR000045">
    <property type="entry name" value="Prepilin_IV_endopep_pep"/>
</dbReference>
<keyword evidence="1" id="KW-1133">Transmembrane helix</keyword>
<reference evidence="3 4" key="1">
    <citation type="submission" date="2019-07" db="EMBL/GenBank/DDBJ databases">
        <title>Full genome sequence of Sphingomonas sp. 4R-6-7(HKS19).</title>
        <authorList>
            <person name="Im W.-T."/>
        </authorList>
    </citation>
    <scope>NUCLEOTIDE SEQUENCE [LARGE SCALE GENOMIC DNA]</scope>
    <source>
        <strain evidence="3 4">HKS19</strain>
    </source>
</reference>
<dbReference type="GO" id="GO:0016020">
    <property type="term" value="C:membrane"/>
    <property type="evidence" value="ECO:0007669"/>
    <property type="project" value="InterPro"/>
</dbReference>
<dbReference type="OrthoDB" id="5329005at2"/>
<sequence length="191" mass="20549">MMSLGNLITLALCVILTFAAAVDIWKLRIPNVFPIAIILLFPAWVYHAGWSTSLWQNWIVFTVAFLGGAVIFSRGWLGGGDVKLLAATALWFDFKGAASLFLFVAIGGVLLSIVFVVLRRVIPARLASADIPSLKPRGPIPYGVAIAGGAVLAIIGGQISPQAPWYREMRIAANTDHMVSAASIMISWARD</sequence>
<dbReference type="Pfam" id="PF01478">
    <property type="entry name" value="Peptidase_A24"/>
    <property type="match status" value="1"/>
</dbReference>
<protein>
    <submittedName>
        <fullName evidence="3">Peptidase</fullName>
    </submittedName>
</protein>
<dbReference type="GO" id="GO:0004190">
    <property type="term" value="F:aspartic-type endopeptidase activity"/>
    <property type="evidence" value="ECO:0007669"/>
    <property type="project" value="InterPro"/>
</dbReference>
<organism evidence="3 4">
    <name type="scientific">Sphingomonas panacisoli</name>
    <dbReference type="NCBI Taxonomy" id="1813879"/>
    <lineage>
        <taxon>Bacteria</taxon>
        <taxon>Pseudomonadati</taxon>
        <taxon>Pseudomonadota</taxon>
        <taxon>Alphaproteobacteria</taxon>
        <taxon>Sphingomonadales</taxon>
        <taxon>Sphingomonadaceae</taxon>
        <taxon>Sphingomonas</taxon>
    </lineage>
</organism>
<dbReference type="EMBL" id="CP042306">
    <property type="protein sequence ID" value="QDZ08642.1"/>
    <property type="molecule type" value="Genomic_DNA"/>
</dbReference>
<name>A0A5B8LMN3_9SPHN</name>
<gene>
    <name evidence="3" type="ORF">FPZ24_15180</name>
</gene>
<dbReference type="Gene3D" id="1.20.120.1220">
    <property type="match status" value="1"/>
</dbReference>
<evidence type="ECO:0000256" key="1">
    <source>
        <dbReference type="SAM" id="Phobius"/>
    </source>
</evidence>
<keyword evidence="4" id="KW-1185">Reference proteome</keyword>
<accession>A0A5B8LMN3</accession>
<feature type="transmembrane region" description="Helical" evidence="1">
    <location>
        <begin position="139"/>
        <end position="159"/>
    </location>
</feature>
<keyword evidence="1" id="KW-0812">Transmembrane</keyword>
<dbReference type="KEGG" id="spai:FPZ24_15180"/>
<feature type="transmembrane region" description="Helical" evidence="1">
    <location>
        <begin position="58"/>
        <end position="77"/>
    </location>
</feature>
<evidence type="ECO:0000313" key="4">
    <source>
        <dbReference type="Proteomes" id="UP000315673"/>
    </source>
</evidence>